<evidence type="ECO:0000313" key="2">
    <source>
        <dbReference type="Proteomes" id="UP000777784"/>
    </source>
</evidence>
<dbReference type="AlphaFoldDB" id="A0A948RRN4"/>
<evidence type="ECO:0000313" key="1">
    <source>
        <dbReference type="EMBL" id="MBU2689346.1"/>
    </source>
</evidence>
<dbReference type="Proteomes" id="UP000777784">
    <property type="component" value="Unassembled WGS sequence"/>
</dbReference>
<reference evidence="1" key="1">
    <citation type="submission" date="2021-05" db="EMBL/GenBank/DDBJ databases">
        <title>Energy efficiency and biological interactions define the core microbiome of deep oligotrophic groundwater.</title>
        <authorList>
            <person name="Mehrshad M."/>
            <person name="Lopez-Fernandez M."/>
            <person name="Bell E."/>
            <person name="Bernier-Latmani R."/>
            <person name="Bertilsson S."/>
            <person name="Dopson M."/>
        </authorList>
    </citation>
    <scope>NUCLEOTIDE SEQUENCE</scope>
    <source>
        <strain evidence="1">Modern_marine.mb.64</strain>
    </source>
</reference>
<proteinExistence type="predicted"/>
<sequence>MLEIQVPHELDDDDCKQAGHPHPTKQLVCGFYGSVTGFHQVVTLSEIFEGAWFLLPLSQYV</sequence>
<name>A0A948RRN4_UNCEI</name>
<accession>A0A948RRN4</accession>
<protein>
    <submittedName>
        <fullName evidence="1">Uncharacterized protein</fullName>
    </submittedName>
</protein>
<dbReference type="EMBL" id="JAHJDP010000002">
    <property type="protein sequence ID" value="MBU2689346.1"/>
    <property type="molecule type" value="Genomic_DNA"/>
</dbReference>
<comment type="caution">
    <text evidence="1">The sequence shown here is derived from an EMBL/GenBank/DDBJ whole genome shotgun (WGS) entry which is preliminary data.</text>
</comment>
<organism evidence="1 2">
    <name type="scientific">Eiseniibacteriota bacterium</name>
    <dbReference type="NCBI Taxonomy" id="2212470"/>
    <lineage>
        <taxon>Bacteria</taxon>
        <taxon>Candidatus Eiseniibacteriota</taxon>
    </lineage>
</organism>
<gene>
    <name evidence="1" type="ORF">KJ970_00330</name>
</gene>